<evidence type="ECO:0000313" key="1">
    <source>
        <dbReference type="EMBL" id="QLK27514.1"/>
    </source>
</evidence>
<gene>
    <name evidence="1" type="ORF">HYG81_07910</name>
</gene>
<evidence type="ECO:0000313" key="2">
    <source>
        <dbReference type="Proteomes" id="UP000510869"/>
    </source>
</evidence>
<dbReference type="AlphaFoldDB" id="A0A7D6CRX1"/>
<name>A0A7D6CRX1_9EURY</name>
<dbReference type="EMBL" id="CP059154">
    <property type="protein sequence ID" value="QLK27514.1"/>
    <property type="molecule type" value="Genomic_DNA"/>
</dbReference>
<protein>
    <submittedName>
        <fullName evidence="1">Uncharacterized protein</fullName>
    </submittedName>
</protein>
<sequence length="168" mass="18347">MTDDAAETLAVDEFVEYCRTQAGLLSGSVETMGKEADELLDEIDQEMAEIRSRLEALPDGVEGTETPSTADVPDASEVDVAAIEELQEELEEKQLLVEAKQTRMQAFQELAAGYTELAEELAATADDGRDALTRIVEFEADADAPLYFDDERETMVEVAAESAETDSE</sequence>
<organism evidence="1 2">
    <name type="scientific">Natrinema zhouii</name>
    <dbReference type="NCBI Taxonomy" id="1710539"/>
    <lineage>
        <taxon>Archaea</taxon>
        <taxon>Methanobacteriati</taxon>
        <taxon>Methanobacteriota</taxon>
        <taxon>Stenosarchaea group</taxon>
        <taxon>Halobacteria</taxon>
        <taxon>Halobacteriales</taxon>
        <taxon>Natrialbaceae</taxon>
        <taxon>Natrinema</taxon>
    </lineage>
</organism>
<dbReference type="GeneID" id="56143121"/>
<dbReference type="Proteomes" id="UP000510869">
    <property type="component" value="Chromosome"/>
</dbReference>
<dbReference type="OrthoDB" id="343088at2157"/>
<reference evidence="1 2" key="1">
    <citation type="submission" date="2020-07" db="EMBL/GenBank/DDBJ databases">
        <title>Natrinema (YPL30) sp. nov. and Haloterrigena xxxxxx (YPL8) sp. nov., isolated from a salt mine.</title>
        <authorList>
            <person name="Cui H."/>
        </authorList>
    </citation>
    <scope>NUCLEOTIDE SEQUENCE [LARGE SCALE GENOMIC DNA]</scope>
    <source>
        <strain evidence="1 2">YPL13</strain>
    </source>
</reference>
<accession>A0A7D6CRX1</accession>
<dbReference type="RefSeq" id="WP_180842675.1">
    <property type="nucleotide sequence ID" value="NZ_CP059154.1"/>
</dbReference>
<proteinExistence type="predicted"/>
<keyword evidence="2" id="KW-1185">Reference proteome</keyword>
<dbReference type="KEGG" id="nay:HYG81_07910"/>